<organism evidence="1 2">
    <name type="scientific">Cryptococcus tetragattii IND107</name>
    <dbReference type="NCBI Taxonomy" id="1296105"/>
    <lineage>
        <taxon>Eukaryota</taxon>
        <taxon>Fungi</taxon>
        <taxon>Dikarya</taxon>
        <taxon>Basidiomycota</taxon>
        <taxon>Agaricomycotina</taxon>
        <taxon>Tremellomycetes</taxon>
        <taxon>Tremellales</taxon>
        <taxon>Cryptococcaceae</taxon>
        <taxon>Cryptococcus</taxon>
        <taxon>Cryptococcus gattii species complex</taxon>
    </lineage>
</organism>
<dbReference type="GeneID" id="91992996"/>
<reference evidence="2" key="1">
    <citation type="submission" date="2015-01" db="EMBL/GenBank/DDBJ databases">
        <title>The Genome Sequence of Cryptococcus gattii MMRL2647.</title>
        <authorList>
            <consortium name="The Broad Institute Genomics Platform"/>
            <person name="Cuomo C."/>
            <person name="Litvintseva A."/>
            <person name="Chen Y."/>
            <person name="Heitman J."/>
            <person name="Sun S."/>
            <person name="Springer D."/>
            <person name="Dromer F."/>
            <person name="Young S."/>
            <person name="Zeng Q."/>
            <person name="Gargeya S."/>
            <person name="Abouelleil A."/>
            <person name="Alvarado L."/>
            <person name="Chapman S.B."/>
            <person name="Gainer-Dewar J."/>
            <person name="Goldberg J."/>
            <person name="Griggs A."/>
            <person name="Gujja S."/>
            <person name="Hansen M."/>
            <person name="Howarth C."/>
            <person name="Imamovic A."/>
            <person name="Larimer J."/>
            <person name="Murphy C."/>
            <person name="Naylor J."/>
            <person name="Pearson M."/>
            <person name="Priest M."/>
            <person name="Roberts A."/>
            <person name="Saif S."/>
            <person name="Shea T."/>
            <person name="Sykes S."/>
            <person name="Wortman J."/>
            <person name="Nusbaum C."/>
            <person name="Birren B."/>
        </authorList>
    </citation>
    <scope>NUCLEOTIDE SEQUENCE [LARGE SCALE GENOMIC DNA]</scope>
    <source>
        <strain evidence="2">IND107</strain>
    </source>
</reference>
<protein>
    <submittedName>
        <fullName evidence="1">Uncharacterized protein</fullName>
    </submittedName>
</protein>
<dbReference type="EMBL" id="ATAM02000012">
    <property type="protein sequence ID" value="KAL0241967.1"/>
    <property type="molecule type" value="Genomic_DNA"/>
</dbReference>
<gene>
    <name evidence="1" type="ORF">I308_106141</name>
</gene>
<dbReference type="Proteomes" id="UP000054399">
    <property type="component" value="Unassembled WGS sequence"/>
</dbReference>
<keyword evidence="2" id="KW-1185">Reference proteome</keyword>
<name>A0ABR3BL76_9TREE</name>
<evidence type="ECO:0000313" key="1">
    <source>
        <dbReference type="EMBL" id="KAL0241967.1"/>
    </source>
</evidence>
<sequence length="96" mass="10566">MNGLRAEKVVALGSAMPASDLVGAAQLFMSPTEAIGSFHYSFISDFHFIAMIFAPLSEVLSRRPIYCCNTSLLHERRKKELGNRCINSTIITPFAS</sequence>
<reference evidence="1 2" key="2">
    <citation type="submission" date="2024-01" db="EMBL/GenBank/DDBJ databases">
        <title>Comparative genomics of Cryptococcus and Kwoniella reveals pathogenesis evolution and contrasting modes of karyotype evolution via chromosome fusion or intercentromeric recombination.</title>
        <authorList>
            <person name="Coelho M.A."/>
            <person name="David-Palma M."/>
            <person name="Shea T."/>
            <person name="Bowers K."/>
            <person name="Mcginley-Smith S."/>
            <person name="Mohammad A.W."/>
            <person name="Gnirke A."/>
            <person name="Yurkov A.M."/>
            <person name="Nowrousian M."/>
            <person name="Sun S."/>
            <person name="Cuomo C.A."/>
            <person name="Heitman J."/>
        </authorList>
    </citation>
    <scope>NUCLEOTIDE SEQUENCE [LARGE SCALE GENOMIC DNA]</scope>
    <source>
        <strain evidence="1 2">IND107</strain>
    </source>
</reference>
<proteinExistence type="predicted"/>
<comment type="caution">
    <text evidence="1">The sequence shown here is derived from an EMBL/GenBank/DDBJ whole genome shotgun (WGS) entry which is preliminary data.</text>
</comment>
<evidence type="ECO:0000313" key="2">
    <source>
        <dbReference type="Proteomes" id="UP000054399"/>
    </source>
</evidence>
<dbReference type="RefSeq" id="XP_066611349.1">
    <property type="nucleotide sequence ID" value="XM_066760588.1"/>
</dbReference>
<accession>A0ABR3BL76</accession>